<feature type="region of interest" description="Disordered" evidence="9">
    <location>
        <begin position="468"/>
        <end position="488"/>
    </location>
</feature>
<dbReference type="InterPro" id="IPR011042">
    <property type="entry name" value="6-blade_b-propeller_TolB-like"/>
</dbReference>
<dbReference type="PANTHER" id="PTHR24104">
    <property type="entry name" value="E3 UBIQUITIN-PROTEIN LIGASE NHLRC1-RELATED"/>
    <property type="match status" value="1"/>
</dbReference>
<dbReference type="InterPro" id="IPR001841">
    <property type="entry name" value="Znf_RING"/>
</dbReference>
<evidence type="ECO:0000256" key="2">
    <source>
        <dbReference type="ARBA" id="ARBA00022723"/>
    </source>
</evidence>
<sequence length="839" mass="92482">MLASIVRQSPAGGIEIRADLIYYLGVDFDVTASDRSLVPHPNDQHPEQPQLSFLSGTPASMVQRMVKCPLCQMLYKEPKVLACFHSFCKACLERQAAAEATEIGGRLIPQSIICQICSQETQLSPQLGIEGLLSDYGLENAVQSLGTSPYSDQSEDLGFGSLKSGGWPALEVFEGHTVEVLPCGGDSPQQQQLSSTLNKSGNGTSMCMCLEHRQQPLVLFCQFCQQAICHECIQEHQGCEVEQIDNVADKQIGMMERLLNEARIKQHGLNEMFQLIDQGQNKLNASFQLAKQTIDDTFSFLVQAVHEAQKGLYTELEGIYGYKQLQLTMLEKEMQKVTKRMSQTIEFTQRLLKYSSPTEVIVFKPLLDSRLQGFLSFNADANQLLRSGSCEIRLGVPDLQQARQAITAPFSQLRAGGAWMYNQNSRHQSPTSGGGFSSDQFDSGHFDPSLSSLGASGGHRGSVQQIMKIDGRGSGGGGGGFDSSDLFGSLGTQTMNGSSVLATSAPTSTNGFGGQHDSKWLPTDILANLSFNSEITDLSILGTSAGQKNGGGMDISTQMLYPPRSQIKRQKMTYNCKFGEFGVMEGQFTEPSGVAVNAQLDIIVADTNNHRIQVFDREGRFKFQFGECGKRDGQLLYPNRVSVNRVTGDFVVTERSPTHQIQIYNQYGQFIRKFGASILQHPRGVCVDSQGRIIVVECKVMRVLIFDMFGNIIQKFSCSRYLEFPNGVCTTDKEEILISDNRAHSIKVFNYEGQFVRQIGGEGITNYPIGVGINSQGEIVVADNHNNFNLTIFSQDGTLVGACESKVKHAQCYDVALLEDSVVLASKDYRLYMYKYQQI</sequence>
<dbReference type="InterPro" id="IPR027370">
    <property type="entry name" value="Znf-RING_euk"/>
</dbReference>
<feature type="domain" description="RING-type" evidence="10">
    <location>
        <begin position="68"/>
        <end position="118"/>
    </location>
</feature>
<evidence type="ECO:0000256" key="7">
    <source>
        <dbReference type="PROSITE-ProRule" id="PRU00024"/>
    </source>
</evidence>
<feature type="repeat" description="NHL" evidence="8">
    <location>
        <begin position="622"/>
        <end position="667"/>
    </location>
</feature>
<feature type="domain" description="B box-type" evidence="11">
    <location>
        <begin position="204"/>
        <end position="244"/>
    </location>
</feature>
<evidence type="ECO:0000256" key="9">
    <source>
        <dbReference type="SAM" id="MobiDB-lite"/>
    </source>
</evidence>
<dbReference type="SUPFAM" id="SSF57850">
    <property type="entry name" value="RING/U-box"/>
    <property type="match status" value="1"/>
</dbReference>
<organism evidence="12 13">
    <name type="scientific">Meloidogyne graminicola</name>
    <dbReference type="NCBI Taxonomy" id="189291"/>
    <lineage>
        <taxon>Eukaryota</taxon>
        <taxon>Metazoa</taxon>
        <taxon>Ecdysozoa</taxon>
        <taxon>Nematoda</taxon>
        <taxon>Chromadorea</taxon>
        <taxon>Rhabditida</taxon>
        <taxon>Tylenchina</taxon>
        <taxon>Tylenchomorpha</taxon>
        <taxon>Tylenchoidea</taxon>
        <taxon>Meloidogynidae</taxon>
        <taxon>Meloidogyninae</taxon>
        <taxon>Meloidogyne</taxon>
    </lineage>
</organism>
<dbReference type="InterPro" id="IPR050952">
    <property type="entry name" value="TRIM-NHL_E3_ligases"/>
</dbReference>
<reference evidence="12" key="1">
    <citation type="journal article" date="2020" name="Ecol. Evol.">
        <title>Genome structure and content of the rice root-knot nematode (Meloidogyne graminicola).</title>
        <authorList>
            <person name="Phan N.T."/>
            <person name="Danchin E.G.J."/>
            <person name="Klopp C."/>
            <person name="Perfus-Barbeoch L."/>
            <person name="Kozlowski D.K."/>
            <person name="Koutsovoulos G.D."/>
            <person name="Lopez-Roques C."/>
            <person name="Bouchez O."/>
            <person name="Zahm M."/>
            <person name="Besnard G."/>
            <person name="Bellafiore S."/>
        </authorList>
    </citation>
    <scope>NUCLEOTIDE SEQUENCE</scope>
    <source>
        <strain evidence="12">VN-18</strain>
    </source>
</reference>
<dbReference type="GO" id="GO:0003730">
    <property type="term" value="F:mRNA 3'-UTR binding"/>
    <property type="evidence" value="ECO:0007669"/>
    <property type="project" value="TreeGrafter"/>
</dbReference>
<evidence type="ECO:0000256" key="4">
    <source>
        <dbReference type="ARBA" id="ARBA00022771"/>
    </source>
</evidence>
<dbReference type="SUPFAM" id="SSF101898">
    <property type="entry name" value="NHL repeat"/>
    <property type="match status" value="1"/>
</dbReference>
<accession>A0A8S9ZM75</accession>
<dbReference type="Pfam" id="PF13445">
    <property type="entry name" value="zf-RING_UBOX"/>
    <property type="match status" value="1"/>
</dbReference>
<evidence type="ECO:0000313" key="12">
    <source>
        <dbReference type="EMBL" id="KAF7634373.1"/>
    </source>
</evidence>
<keyword evidence="6" id="KW-0862">Zinc</keyword>
<keyword evidence="1" id="KW-0597">Phosphoprotein</keyword>
<dbReference type="SUPFAM" id="SSF57845">
    <property type="entry name" value="B-box zinc-binding domain"/>
    <property type="match status" value="1"/>
</dbReference>
<dbReference type="OrthoDB" id="342730at2759"/>
<dbReference type="InterPro" id="IPR003649">
    <property type="entry name" value="Bbox_C"/>
</dbReference>
<feature type="repeat" description="NHL" evidence="8">
    <location>
        <begin position="710"/>
        <end position="752"/>
    </location>
</feature>
<dbReference type="GO" id="GO:0008270">
    <property type="term" value="F:zinc ion binding"/>
    <property type="evidence" value="ECO:0007669"/>
    <property type="project" value="UniProtKB-KW"/>
</dbReference>
<feature type="repeat" description="NHL" evidence="8">
    <location>
        <begin position="668"/>
        <end position="709"/>
    </location>
</feature>
<comment type="caution">
    <text evidence="12">The sequence shown here is derived from an EMBL/GenBank/DDBJ whole genome shotgun (WGS) entry which is preliminary data.</text>
</comment>
<dbReference type="PROSITE" id="PS51125">
    <property type="entry name" value="NHL"/>
    <property type="match status" value="5"/>
</dbReference>
<dbReference type="InterPro" id="IPR001258">
    <property type="entry name" value="NHL_repeat"/>
</dbReference>
<dbReference type="FunFam" id="2.120.10.30:FF:000107">
    <property type="entry name" value="Uncharacterized protein"/>
    <property type="match status" value="1"/>
</dbReference>
<evidence type="ECO:0000256" key="3">
    <source>
        <dbReference type="ARBA" id="ARBA00022737"/>
    </source>
</evidence>
<dbReference type="EMBL" id="JABEBT010000059">
    <property type="protein sequence ID" value="KAF7634373.1"/>
    <property type="molecule type" value="Genomic_DNA"/>
</dbReference>
<evidence type="ECO:0000256" key="6">
    <source>
        <dbReference type="ARBA" id="ARBA00022833"/>
    </source>
</evidence>
<evidence type="ECO:0000313" key="13">
    <source>
        <dbReference type="Proteomes" id="UP000605970"/>
    </source>
</evidence>
<dbReference type="SMART" id="SM00184">
    <property type="entry name" value="RING"/>
    <property type="match status" value="1"/>
</dbReference>
<dbReference type="AlphaFoldDB" id="A0A8S9ZM75"/>
<dbReference type="PROSITE" id="PS00518">
    <property type="entry name" value="ZF_RING_1"/>
    <property type="match status" value="1"/>
</dbReference>
<dbReference type="PROSITE" id="PS50119">
    <property type="entry name" value="ZF_BBOX"/>
    <property type="match status" value="1"/>
</dbReference>
<dbReference type="InterPro" id="IPR017907">
    <property type="entry name" value="Znf_RING_CS"/>
</dbReference>
<evidence type="ECO:0000259" key="11">
    <source>
        <dbReference type="PROSITE" id="PS50119"/>
    </source>
</evidence>
<dbReference type="Proteomes" id="UP000605970">
    <property type="component" value="Unassembled WGS sequence"/>
</dbReference>
<feature type="repeat" description="NHL" evidence="8">
    <location>
        <begin position="753"/>
        <end position="796"/>
    </location>
</feature>
<dbReference type="CDD" id="cd14959">
    <property type="entry name" value="NHL_brat_like"/>
    <property type="match status" value="1"/>
</dbReference>
<dbReference type="Pfam" id="PF01436">
    <property type="entry name" value="NHL"/>
    <property type="match status" value="3"/>
</dbReference>
<evidence type="ECO:0000256" key="5">
    <source>
        <dbReference type="ARBA" id="ARBA00022786"/>
    </source>
</evidence>
<feature type="compositionally biased region" description="Gly residues" evidence="9">
    <location>
        <begin position="472"/>
        <end position="481"/>
    </location>
</feature>
<dbReference type="SMART" id="SM00502">
    <property type="entry name" value="BBC"/>
    <property type="match status" value="1"/>
</dbReference>
<evidence type="ECO:0000256" key="1">
    <source>
        <dbReference type="ARBA" id="ARBA00022553"/>
    </source>
</evidence>
<dbReference type="Gene3D" id="2.120.10.30">
    <property type="entry name" value="TolB, C-terminal domain"/>
    <property type="match status" value="1"/>
</dbReference>
<evidence type="ECO:0000259" key="10">
    <source>
        <dbReference type="PROSITE" id="PS50089"/>
    </source>
</evidence>
<dbReference type="Gene3D" id="3.30.160.60">
    <property type="entry name" value="Classic Zinc Finger"/>
    <property type="match status" value="1"/>
</dbReference>
<dbReference type="InterPro" id="IPR000315">
    <property type="entry name" value="Znf_B-box"/>
</dbReference>
<evidence type="ECO:0000256" key="8">
    <source>
        <dbReference type="PROSITE-ProRule" id="PRU00504"/>
    </source>
</evidence>
<feature type="repeat" description="NHL" evidence="8">
    <location>
        <begin position="576"/>
        <end position="618"/>
    </location>
</feature>
<keyword evidence="2" id="KW-0479">Metal-binding</keyword>
<keyword evidence="13" id="KW-1185">Reference proteome</keyword>
<keyword evidence="3" id="KW-0677">Repeat</keyword>
<proteinExistence type="predicted"/>
<protein>
    <recommendedName>
        <fullName evidence="14">B-box type zinc finger protein ncl-1</fullName>
    </recommendedName>
</protein>
<dbReference type="PROSITE" id="PS50089">
    <property type="entry name" value="ZF_RING_2"/>
    <property type="match status" value="1"/>
</dbReference>
<gene>
    <name evidence="12" type="ORF">Mgra_00006228</name>
</gene>
<dbReference type="Gene3D" id="3.30.40.10">
    <property type="entry name" value="Zinc/RING finger domain, C3HC4 (zinc finger)"/>
    <property type="match status" value="1"/>
</dbReference>
<keyword evidence="4 7" id="KW-0863">Zinc-finger</keyword>
<dbReference type="CDD" id="cd19756">
    <property type="entry name" value="Bbox2"/>
    <property type="match status" value="1"/>
</dbReference>
<dbReference type="InterPro" id="IPR013083">
    <property type="entry name" value="Znf_RING/FYVE/PHD"/>
</dbReference>
<dbReference type="CDD" id="cd20482">
    <property type="entry name" value="CC_brat-like"/>
    <property type="match status" value="1"/>
</dbReference>
<evidence type="ECO:0008006" key="14">
    <source>
        <dbReference type="Google" id="ProtNLM"/>
    </source>
</evidence>
<name>A0A8S9ZM75_9BILA</name>
<keyword evidence="5" id="KW-0833">Ubl conjugation pathway</keyword>
<dbReference type="PANTHER" id="PTHR24104:SF41">
    <property type="entry name" value="BRAIN TUMOR PROTEIN"/>
    <property type="match status" value="1"/>
</dbReference>